<reference evidence="3 4" key="1">
    <citation type="journal article" date="2010" name="DNA Res.">
        <title>Bacterial lifestyle in a deep-sea hydrothermal vent chimney revealed by the genome sequence of the thermophilic bacterium Deferribacter desulfuricans SSM1.</title>
        <authorList>
            <person name="Takaki Y."/>
            <person name="Shimamura S."/>
            <person name="Nakagawa S."/>
            <person name="Fukuhara Y."/>
            <person name="Horikawa H."/>
            <person name="Ankai A."/>
            <person name="Harada T."/>
            <person name="Hosoyama A."/>
            <person name="Oguchi A."/>
            <person name="Fukui S."/>
            <person name="Fujita N."/>
            <person name="Takami H."/>
            <person name="Takai K."/>
        </authorList>
    </citation>
    <scope>NUCLEOTIDE SEQUENCE [LARGE SCALE GENOMIC DNA]</scope>
    <source>
        <strain evidence="4">DSM 14783 / JCM 11476 / NBRC 101012 / SSM1</strain>
    </source>
</reference>
<dbReference type="Proteomes" id="UP000001520">
    <property type="component" value="Chromosome"/>
</dbReference>
<dbReference type="KEGG" id="ddf:DEFDS_0564"/>
<evidence type="ECO:0000313" key="4">
    <source>
        <dbReference type="Proteomes" id="UP000001520"/>
    </source>
</evidence>
<accession>D3PBS3</accession>
<evidence type="ECO:0000313" key="3">
    <source>
        <dbReference type="EMBL" id="BAI80046.1"/>
    </source>
</evidence>
<keyword evidence="1" id="KW-0732">Signal</keyword>
<dbReference type="InterPro" id="IPR037291">
    <property type="entry name" value="DUF4139"/>
</dbReference>
<keyword evidence="4" id="KW-1185">Reference proteome</keyword>
<feature type="signal peptide" evidence="1">
    <location>
        <begin position="1"/>
        <end position="20"/>
    </location>
</feature>
<gene>
    <name evidence="3" type="ordered locus">DEFDS_0564</name>
</gene>
<proteinExistence type="predicted"/>
<protein>
    <recommendedName>
        <fullName evidence="2">DUF4139 domain-containing protein</fullName>
    </recommendedName>
</protein>
<sequence length="457" mass="52349">MNRLFVVCLMLILFATNLFAAKVDIYRDFVFYETTLKNGFIGFNKDVDVRCNGKSVNLVTENTLKLKCFLCDLYNKKNELTKESEKLSSELKLIDSTIKNVKLNSNEFLQFNIKVADEISNIKSKQQDLLYEINKINNLFSKSAPDNVPYFVQDENCSLVKMKFSGVSFNIVNQLNVENIAGDKAKLRIIKKAKIVNKSGVDIVADEAKLMFKSSSSFQGELSFNPWVVNIFEPFKRFLKSKSVQKSDVFESKEEIVDKGNREYLIKNFVLPANGKEKDFILNSAVKIGDYELITYPYLNKNVFREISFELPFDLESNSWTVSIGDEQFSNITGKQVKNRYKLLAGKLYDVKVERKRILDFEESAGFFGNKKRINDGYIITLTNISNINSYSLKVVDRVPVSKNEKIEVKDVKVSEDKCSINSEGKVECNIVLPPNKSIDIKVTFTILYDKDVEITY</sequence>
<dbReference type="OrthoDB" id="9797749at2"/>
<dbReference type="RefSeq" id="WP_013007294.1">
    <property type="nucleotide sequence ID" value="NC_013939.1"/>
</dbReference>
<dbReference type="EMBL" id="AP011529">
    <property type="protein sequence ID" value="BAI80046.1"/>
    <property type="molecule type" value="Genomic_DNA"/>
</dbReference>
<dbReference type="HOGENOM" id="CLU_598160_0_0_0"/>
<evidence type="ECO:0000259" key="2">
    <source>
        <dbReference type="Pfam" id="PF13598"/>
    </source>
</evidence>
<name>D3PBS3_DEFDS</name>
<feature type="chain" id="PRO_5003048067" description="DUF4139 domain-containing protein" evidence="1">
    <location>
        <begin position="21"/>
        <end position="457"/>
    </location>
</feature>
<dbReference type="Pfam" id="PF13598">
    <property type="entry name" value="DUF4139"/>
    <property type="match status" value="1"/>
</dbReference>
<dbReference type="eggNOG" id="COG5316">
    <property type="taxonomic scope" value="Bacteria"/>
</dbReference>
<evidence type="ECO:0000256" key="1">
    <source>
        <dbReference type="SAM" id="SignalP"/>
    </source>
</evidence>
<feature type="domain" description="DUF4139" evidence="2">
    <location>
        <begin position="182"/>
        <end position="449"/>
    </location>
</feature>
<dbReference type="STRING" id="639282.DEFDS_0564"/>
<dbReference type="AlphaFoldDB" id="D3PBS3"/>
<organism evidence="3 4">
    <name type="scientific">Deferribacter desulfuricans (strain DSM 14783 / JCM 11476 / NBRC 101012 / SSM1)</name>
    <dbReference type="NCBI Taxonomy" id="639282"/>
    <lineage>
        <taxon>Bacteria</taxon>
        <taxon>Pseudomonadati</taxon>
        <taxon>Deferribacterota</taxon>
        <taxon>Deferribacteres</taxon>
        <taxon>Deferribacterales</taxon>
        <taxon>Deferribacteraceae</taxon>
        <taxon>Deferribacter</taxon>
    </lineage>
</organism>